<feature type="non-terminal residue" evidence="1">
    <location>
        <position position="42"/>
    </location>
</feature>
<name>K1RQN6_9ZZZZ</name>
<protein>
    <submittedName>
        <fullName evidence="1">Uncharacterized protein</fullName>
    </submittedName>
</protein>
<dbReference type="AlphaFoldDB" id="K1RQN6"/>
<organism evidence="1">
    <name type="scientific">human gut metagenome</name>
    <dbReference type="NCBI Taxonomy" id="408170"/>
    <lineage>
        <taxon>unclassified sequences</taxon>
        <taxon>metagenomes</taxon>
        <taxon>organismal metagenomes</taxon>
    </lineage>
</organism>
<gene>
    <name evidence="1" type="ORF">OBE_15575</name>
</gene>
<accession>K1RQN6</accession>
<comment type="caution">
    <text evidence="1">The sequence shown here is derived from an EMBL/GenBank/DDBJ whole genome shotgun (WGS) entry which is preliminary data.</text>
</comment>
<evidence type="ECO:0000313" key="1">
    <source>
        <dbReference type="EMBL" id="EKC47688.1"/>
    </source>
</evidence>
<sequence length="42" mass="4815">MNKFENVDVLASLQQIMQQNTAAFQNDFDIDKKILTRAAKSK</sequence>
<reference evidence="1" key="1">
    <citation type="journal article" date="2013" name="Environ. Microbiol.">
        <title>Microbiota from the distal guts of lean and obese adolescents exhibit partial functional redundancy besides clear differences in community structure.</title>
        <authorList>
            <person name="Ferrer M."/>
            <person name="Ruiz A."/>
            <person name="Lanza F."/>
            <person name="Haange S.B."/>
            <person name="Oberbach A."/>
            <person name="Till H."/>
            <person name="Bargiela R."/>
            <person name="Campoy C."/>
            <person name="Segura M.T."/>
            <person name="Richter M."/>
            <person name="von Bergen M."/>
            <person name="Seifert J."/>
            <person name="Suarez A."/>
        </authorList>
    </citation>
    <scope>NUCLEOTIDE SEQUENCE</scope>
</reference>
<dbReference type="EMBL" id="AJWZ01010708">
    <property type="protein sequence ID" value="EKC47688.1"/>
    <property type="molecule type" value="Genomic_DNA"/>
</dbReference>
<proteinExistence type="predicted"/>